<evidence type="ECO:0000259" key="2">
    <source>
        <dbReference type="PROSITE" id="PS51352"/>
    </source>
</evidence>
<gene>
    <name evidence="3" type="ORF">KL86DPRO_10730</name>
</gene>
<keyword evidence="1" id="KW-0732">Signal</keyword>
<dbReference type="Pfam" id="PF13905">
    <property type="entry name" value="Thioredoxin_8"/>
    <property type="match status" value="1"/>
</dbReference>
<dbReference type="InterPro" id="IPR013766">
    <property type="entry name" value="Thioredoxin_domain"/>
</dbReference>
<dbReference type="PANTHER" id="PTHR42852">
    <property type="entry name" value="THIOL:DISULFIDE INTERCHANGE PROTEIN DSBE"/>
    <property type="match status" value="1"/>
</dbReference>
<feature type="domain" description="Thioredoxin" evidence="2">
    <location>
        <begin position="14"/>
        <end position="158"/>
    </location>
</feature>
<name>A0A212J5D6_9DELT</name>
<dbReference type="Gene3D" id="3.40.30.10">
    <property type="entry name" value="Glutaredoxin"/>
    <property type="match status" value="1"/>
</dbReference>
<dbReference type="InterPro" id="IPR050553">
    <property type="entry name" value="Thioredoxin_ResA/DsbE_sf"/>
</dbReference>
<sequence>MKLYLKRGSLVLALLVLLAGAPGAAGAAEFEIFGYKQMEDLVKANKGKIVMINFFATWCPPCREEIPSLIRIRKDIGKDKLVLIGASVDEDDEALRTYAAKTKFNYPVKKAGDDLVQAVGVSGIPHMLVFDGKGEVVGNAAGLVEEGDLREFLKSHMESK</sequence>
<dbReference type="InterPro" id="IPR012336">
    <property type="entry name" value="Thioredoxin-like_fold"/>
</dbReference>
<dbReference type="PROSITE" id="PS00194">
    <property type="entry name" value="THIOREDOXIN_1"/>
    <property type="match status" value="1"/>
</dbReference>
<feature type="chain" id="PRO_5012419842" description="Thioredoxin domain-containing protein" evidence="1">
    <location>
        <begin position="28"/>
        <end position="160"/>
    </location>
</feature>
<dbReference type="InterPro" id="IPR017937">
    <property type="entry name" value="Thioredoxin_CS"/>
</dbReference>
<dbReference type="PANTHER" id="PTHR42852:SF18">
    <property type="entry name" value="CHROMOSOME UNDETERMINED SCAFFOLD_47, WHOLE GENOME SHOTGUN SEQUENCE"/>
    <property type="match status" value="1"/>
</dbReference>
<evidence type="ECO:0000256" key="1">
    <source>
        <dbReference type="SAM" id="SignalP"/>
    </source>
</evidence>
<dbReference type="EMBL" id="FLUQ01000001">
    <property type="protein sequence ID" value="SBV94627.1"/>
    <property type="molecule type" value="Genomic_DNA"/>
</dbReference>
<proteinExistence type="predicted"/>
<evidence type="ECO:0000313" key="3">
    <source>
        <dbReference type="EMBL" id="SBV94627.1"/>
    </source>
</evidence>
<dbReference type="PROSITE" id="PS51352">
    <property type="entry name" value="THIOREDOXIN_2"/>
    <property type="match status" value="1"/>
</dbReference>
<dbReference type="SUPFAM" id="SSF52833">
    <property type="entry name" value="Thioredoxin-like"/>
    <property type="match status" value="1"/>
</dbReference>
<dbReference type="InterPro" id="IPR036249">
    <property type="entry name" value="Thioredoxin-like_sf"/>
</dbReference>
<dbReference type="AlphaFoldDB" id="A0A212J5D6"/>
<feature type="signal peptide" evidence="1">
    <location>
        <begin position="1"/>
        <end position="27"/>
    </location>
</feature>
<protein>
    <recommendedName>
        <fullName evidence="2">Thioredoxin domain-containing protein</fullName>
    </recommendedName>
</protein>
<accession>A0A212J5D6</accession>
<dbReference type="CDD" id="cd02966">
    <property type="entry name" value="TlpA_like_family"/>
    <property type="match status" value="1"/>
</dbReference>
<organism evidence="3">
    <name type="scientific">uncultured delta proteobacterium</name>
    <dbReference type="NCBI Taxonomy" id="34034"/>
    <lineage>
        <taxon>Bacteria</taxon>
        <taxon>Deltaproteobacteria</taxon>
        <taxon>environmental samples</taxon>
    </lineage>
</organism>
<reference evidence="3" key="1">
    <citation type="submission" date="2016-04" db="EMBL/GenBank/DDBJ databases">
        <authorList>
            <person name="Evans L.H."/>
            <person name="Alamgir A."/>
            <person name="Owens N."/>
            <person name="Weber N.D."/>
            <person name="Virtaneva K."/>
            <person name="Barbian K."/>
            <person name="Babar A."/>
            <person name="Rosenke K."/>
        </authorList>
    </citation>
    <scope>NUCLEOTIDE SEQUENCE</scope>
    <source>
        <strain evidence="3">86</strain>
    </source>
</reference>